<comment type="caution">
    <text evidence="1">The sequence shown here is derived from an EMBL/GenBank/DDBJ whole genome shotgun (WGS) entry which is preliminary data.</text>
</comment>
<dbReference type="RefSeq" id="WP_119330523.1">
    <property type="nucleotide sequence ID" value="NZ_JBHSJH010000001.1"/>
</dbReference>
<organism evidence="1 2">
    <name type="scientific">Pseudofrancisella aestuarii</name>
    <dbReference type="NCBI Taxonomy" id="2670347"/>
    <lineage>
        <taxon>Bacteria</taxon>
        <taxon>Pseudomonadati</taxon>
        <taxon>Pseudomonadota</taxon>
        <taxon>Gammaproteobacteria</taxon>
        <taxon>Thiotrichales</taxon>
        <taxon>Francisellaceae</taxon>
        <taxon>Pseudofrancisella</taxon>
    </lineage>
</organism>
<gene>
    <name evidence="1" type="ORF">ACFPDQ_01605</name>
</gene>
<evidence type="ECO:0000313" key="2">
    <source>
        <dbReference type="Proteomes" id="UP001595926"/>
    </source>
</evidence>
<sequence length="109" mass="12652">MYRFLYLIFIFLIIPLYISAKDSFDLDSDNKYKGLSKGDINTHKSLNQQYIDEQHASYVKRSKPKNKNYNMNISNEPTLKYAPGSVYIEPVEDIKLHFGFSGPGAEFNF</sequence>
<dbReference type="Proteomes" id="UP001595926">
    <property type="component" value="Unassembled WGS sequence"/>
</dbReference>
<keyword evidence="2" id="KW-1185">Reference proteome</keyword>
<evidence type="ECO:0000313" key="1">
    <source>
        <dbReference type="EMBL" id="MFC4891744.1"/>
    </source>
</evidence>
<protein>
    <submittedName>
        <fullName evidence="1">Uncharacterized protein</fullName>
    </submittedName>
</protein>
<dbReference type="EMBL" id="JBHSJH010000001">
    <property type="protein sequence ID" value="MFC4891744.1"/>
    <property type="molecule type" value="Genomic_DNA"/>
</dbReference>
<reference evidence="2" key="1">
    <citation type="journal article" date="2019" name="Int. J. Syst. Evol. Microbiol.">
        <title>The Global Catalogue of Microorganisms (GCM) 10K type strain sequencing project: providing services to taxonomists for standard genome sequencing and annotation.</title>
        <authorList>
            <consortium name="The Broad Institute Genomics Platform"/>
            <consortium name="The Broad Institute Genome Sequencing Center for Infectious Disease"/>
            <person name="Wu L."/>
            <person name="Ma J."/>
        </authorList>
    </citation>
    <scope>NUCLEOTIDE SEQUENCE [LARGE SCALE GENOMIC DNA]</scope>
    <source>
        <strain evidence="2">CGMCC 1.13718</strain>
    </source>
</reference>
<proteinExistence type="predicted"/>
<accession>A0ABV9TA15</accession>
<name>A0ABV9TA15_9GAMM</name>